<protein>
    <submittedName>
        <fullName evidence="1">Uncharacterized protein</fullName>
    </submittedName>
</protein>
<comment type="caution">
    <text evidence="1">The sequence shown here is derived from an EMBL/GenBank/DDBJ whole genome shotgun (WGS) entry which is preliminary data.</text>
</comment>
<dbReference type="Proteomes" id="UP001054889">
    <property type="component" value="Unassembled WGS sequence"/>
</dbReference>
<name>A0AAV5DRM4_ELECO</name>
<reference evidence="1" key="1">
    <citation type="journal article" date="2018" name="DNA Res.">
        <title>Multiple hybrid de novo genome assembly of finger millet, an orphan allotetraploid crop.</title>
        <authorList>
            <person name="Hatakeyama M."/>
            <person name="Aluri S."/>
            <person name="Balachadran M.T."/>
            <person name="Sivarajan S.R."/>
            <person name="Patrignani A."/>
            <person name="Gruter S."/>
            <person name="Poveda L."/>
            <person name="Shimizu-Inatsugi R."/>
            <person name="Baeten J."/>
            <person name="Francoijs K.J."/>
            <person name="Nataraja K.N."/>
            <person name="Reddy Y.A.N."/>
            <person name="Phadnis S."/>
            <person name="Ravikumar R.L."/>
            <person name="Schlapbach R."/>
            <person name="Sreeman S.M."/>
            <person name="Shimizu K.K."/>
        </authorList>
    </citation>
    <scope>NUCLEOTIDE SEQUENCE</scope>
</reference>
<organism evidence="1 2">
    <name type="scientific">Eleusine coracana subsp. coracana</name>
    <dbReference type="NCBI Taxonomy" id="191504"/>
    <lineage>
        <taxon>Eukaryota</taxon>
        <taxon>Viridiplantae</taxon>
        <taxon>Streptophyta</taxon>
        <taxon>Embryophyta</taxon>
        <taxon>Tracheophyta</taxon>
        <taxon>Spermatophyta</taxon>
        <taxon>Magnoliopsida</taxon>
        <taxon>Liliopsida</taxon>
        <taxon>Poales</taxon>
        <taxon>Poaceae</taxon>
        <taxon>PACMAD clade</taxon>
        <taxon>Chloridoideae</taxon>
        <taxon>Cynodonteae</taxon>
        <taxon>Eleusininae</taxon>
        <taxon>Eleusine</taxon>
    </lineage>
</organism>
<evidence type="ECO:0000313" key="1">
    <source>
        <dbReference type="EMBL" id="GJN13021.1"/>
    </source>
</evidence>
<accession>A0AAV5DRM4</accession>
<evidence type="ECO:0000313" key="2">
    <source>
        <dbReference type="Proteomes" id="UP001054889"/>
    </source>
</evidence>
<keyword evidence="2" id="KW-1185">Reference proteome</keyword>
<proteinExistence type="predicted"/>
<dbReference type="EMBL" id="BQKI01000030">
    <property type="protein sequence ID" value="GJN13021.1"/>
    <property type="molecule type" value="Genomic_DNA"/>
</dbReference>
<dbReference type="AlphaFoldDB" id="A0AAV5DRM4"/>
<sequence length="98" mass="11173">MYDLEWMQHLCERTLHNAVINIATATLVFTYRHCCVELKAFWVILYAWVLGDDVHFGRTLVRRLPMEALWPAAVVTPWPATGFVAVLTRGGAQDLLMA</sequence>
<gene>
    <name evidence="1" type="primary">ga31354</name>
    <name evidence="1" type="ORF">PR202_ga31354</name>
</gene>
<reference evidence="1" key="2">
    <citation type="submission" date="2021-12" db="EMBL/GenBank/DDBJ databases">
        <title>Resequencing data analysis of finger millet.</title>
        <authorList>
            <person name="Hatakeyama M."/>
            <person name="Aluri S."/>
            <person name="Balachadran M.T."/>
            <person name="Sivarajan S.R."/>
            <person name="Poveda L."/>
            <person name="Shimizu-Inatsugi R."/>
            <person name="Schlapbach R."/>
            <person name="Sreeman S.M."/>
            <person name="Shimizu K.K."/>
        </authorList>
    </citation>
    <scope>NUCLEOTIDE SEQUENCE</scope>
</reference>